<keyword evidence="1" id="KW-1133">Transmembrane helix</keyword>
<dbReference type="EMBL" id="JAHBBH010000006">
    <property type="protein sequence ID" value="MBW3092027.1"/>
    <property type="molecule type" value="Genomic_DNA"/>
</dbReference>
<feature type="transmembrane region" description="Helical" evidence="1">
    <location>
        <begin position="167"/>
        <end position="187"/>
    </location>
</feature>
<keyword evidence="1" id="KW-0812">Transmembrane</keyword>
<feature type="transmembrane region" description="Helical" evidence="1">
    <location>
        <begin position="26"/>
        <end position="50"/>
    </location>
</feature>
<comment type="caution">
    <text evidence="2">The sequence shown here is derived from an EMBL/GenBank/DDBJ whole genome shotgun (WGS) entry which is preliminary data.</text>
</comment>
<dbReference type="Proteomes" id="UP000700815">
    <property type="component" value="Unassembled WGS sequence"/>
</dbReference>
<feature type="transmembrane region" description="Helical" evidence="1">
    <location>
        <begin position="199"/>
        <end position="219"/>
    </location>
</feature>
<keyword evidence="1" id="KW-0472">Membrane</keyword>
<gene>
    <name evidence="2" type="ORF">KIH79_03470</name>
</gene>
<proteinExistence type="predicted"/>
<accession>A0ABS6WDK8</accession>
<keyword evidence="3" id="KW-1185">Reference proteome</keyword>
<protein>
    <submittedName>
        <fullName evidence="2">Uncharacterized protein</fullName>
    </submittedName>
</protein>
<sequence>MKRLTWTCNRDNVRTYARLGTRIGTILVAVSWISVAYTALIAIVFILCLFNPWLLTTRGGDVTSYGLQVGDWFFGMDSQIAGVRFQFHDGGLPLACFGIAGVANAWLNVLVAGGARDLCAAIGAWAGDGGSGTESVGDTAANGLTPFCADAQRGLERIGWGLMLKPVLAGAMCVISMLLMMIIGSSVGVSLEFFSLLEYMLAGALMLLLSFVFGYGATLQRDVDGLL</sequence>
<name>A0ABS6WDK8_9BIFI</name>
<evidence type="ECO:0000313" key="2">
    <source>
        <dbReference type="EMBL" id="MBW3092027.1"/>
    </source>
</evidence>
<dbReference type="RefSeq" id="WP_219058127.1">
    <property type="nucleotide sequence ID" value="NZ_JAHBBH010000006.1"/>
</dbReference>
<evidence type="ECO:0000313" key="3">
    <source>
        <dbReference type="Proteomes" id="UP000700815"/>
    </source>
</evidence>
<evidence type="ECO:0000256" key="1">
    <source>
        <dbReference type="SAM" id="Phobius"/>
    </source>
</evidence>
<organism evidence="2 3">
    <name type="scientific">Bifidobacterium miconis</name>
    <dbReference type="NCBI Taxonomy" id="2834435"/>
    <lineage>
        <taxon>Bacteria</taxon>
        <taxon>Bacillati</taxon>
        <taxon>Actinomycetota</taxon>
        <taxon>Actinomycetes</taxon>
        <taxon>Bifidobacteriales</taxon>
        <taxon>Bifidobacteriaceae</taxon>
        <taxon>Bifidobacterium</taxon>
    </lineage>
</organism>
<reference evidence="2 3" key="1">
    <citation type="submission" date="2021-05" db="EMBL/GenBank/DDBJ databases">
        <title>Phylogenetic classification of ten novel species belonging to the genus Bifidobacterium comprising B. colchicus sp. nov., B. abeli sp. nov., B. bicoloris sp. nov., B. guerezis sp. nov., B. rosaliae sp. nov., B. santillanensis sp. nov., B. argentati sp. nov., B. amazzoni sp. nov., B. pluviali sp. nov., and B. pinnaculum sp. nov.</title>
        <authorList>
            <person name="Lugli G.A."/>
            <person name="Ruiz Garcia L."/>
            <person name="Margolles A."/>
            <person name="Ventura M."/>
        </authorList>
    </citation>
    <scope>NUCLEOTIDE SEQUENCE [LARGE SCALE GENOMIC DNA]</scope>
    <source>
        <strain evidence="2 3">82T10</strain>
    </source>
</reference>